<keyword evidence="3" id="KW-1185">Reference proteome</keyword>
<dbReference type="AlphaFoldDB" id="A0A1H9WMI9"/>
<sequence>MQIWLSDDPAIAWLDRHSIALASRPKPRYAGGYSLTELAAIFSWASTHSTQVRRDLCVGVVALAFGAGLSTSEIREVKTEDIALDGSTVVVGDSRLSVRDEVCNALADLRARDVFPLPDTRYISTMKQPQGIHVTPRRLMLSWAVAKMAEGTTLQAVTSRIPRATALRAMEEVSGFGSWPEGVILRNVVSDYAGADKRTKGTRKPKAKAGKQSNSEPSQTYPRLRLIEGG</sequence>
<feature type="compositionally biased region" description="Polar residues" evidence="1">
    <location>
        <begin position="211"/>
        <end position="221"/>
    </location>
</feature>
<evidence type="ECO:0000313" key="3">
    <source>
        <dbReference type="Proteomes" id="UP000198929"/>
    </source>
</evidence>
<protein>
    <recommendedName>
        <fullName evidence="4">Phage integrase family protein</fullName>
    </recommendedName>
</protein>
<evidence type="ECO:0000256" key="1">
    <source>
        <dbReference type="SAM" id="MobiDB-lite"/>
    </source>
</evidence>
<name>A0A1H9WMI9_9CORY</name>
<dbReference type="RefSeq" id="WP_143063506.1">
    <property type="nucleotide sequence ID" value="NZ_CP047199.1"/>
</dbReference>
<gene>
    <name evidence="2" type="ORF">SAMN05661109_02821</name>
</gene>
<evidence type="ECO:0000313" key="2">
    <source>
        <dbReference type="EMBL" id="SES35156.1"/>
    </source>
</evidence>
<organism evidence="2 3">
    <name type="scientific">Corynebacterium cystitidis DSM 20524</name>
    <dbReference type="NCBI Taxonomy" id="1121357"/>
    <lineage>
        <taxon>Bacteria</taxon>
        <taxon>Bacillati</taxon>
        <taxon>Actinomycetota</taxon>
        <taxon>Actinomycetes</taxon>
        <taxon>Mycobacteriales</taxon>
        <taxon>Corynebacteriaceae</taxon>
        <taxon>Corynebacterium</taxon>
    </lineage>
</organism>
<feature type="region of interest" description="Disordered" evidence="1">
    <location>
        <begin position="194"/>
        <end position="230"/>
    </location>
</feature>
<reference evidence="3" key="1">
    <citation type="submission" date="2016-10" db="EMBL/GenBank/DDBJ databases">
        <authorList>
            <person name="Varghese N."/>
            <person name="Submissions S."/>
        </authorList>
    </citation>
    <scope>NUCLEOTIDE SEQUENCE [LARGE SCALE GENOMIC DNA]</scope>
    <source>
        <strain evidence="3">DSM 20524</strain>
    </source>
</reference>
<dbReference type="Proteomes" id="UP000198929">
    <property type="component" value="Unassembled WGS sequence"/>
</dbReference>
<feature type="compositionally biased region" description="Basic residues" evidence="1">
    <location>
        <begin position="200"/>
        <end position="209"/>
    </location>
</feature>
<evidence type="ECO:0008006" key="4">
    <source>
        <dbReference type="Google" id="ProtNLM"/>
    </source>
</evidence>
<dbReference type="STRING" id="1121357.SAMN05661109_02821"/>
<dbReference type="EMBL" id="FOGQ01000027">
    <property type="protein sequence ID" value="SES35156.1"/>
    <property type="molecule type" value="Genomic_DNA"/>
</dbReference>
<proteinExistence type="predicted"/>
<accession>A0A1H9WMI9</accession>